<protein>
    <submittedName>
        <fullName evidence="2">Uncharacterized protein</fullName>
    </submittedName>
</protein>
<dbReference type="EMBL" id="ML003314">
    <property type="protein sequence ID" value="RKP34194.1"/>
    <property type="molecule type" value="Genomic_DNA"/>
</dbReference>
<sequence length="66" mass="7102">MVLSYIVLPSTILLSSAIVDRPNSDNGSIGSINLELIPLYPSTGSEYSSDPIRIAKDRYPNSVCST</sequence>
<proteinExistence type="predicted"/>
<accession>A0A4P9ZLL6</accession>
<organism evidence="2 3">
    <name type="scientific">Dimargaris cristalligena</name>
    <dbReference type="NCBI Taxonomy" id="215637"/>
    <lineage>
        <taxon>Eukaryota</taxon>
        <taxon>Fungi</taxon>
        <taxon>Fungi incertae sedis</taxon>
        <taxon>Zoopagomycota</taxon>
        <taxon>Kickxellomycotina</taxon>
        <taxon>Dimargaritomycetes</taxon>
        <taxon>Dimargaritales</taxon>
        <taxon>Dimargaritaceae</taxon>
        <taxon>Dimargaris</taxon>
    </lineage>
</organism>
<keyword evidence="1" id="KW-0732">Signal</keyword>
<dbReference type="AlphaFoldDB" id="A0A4P9ZLL6"/>
<feature type="chain" id="PRO_5020865023" evidence="1">
    <location>
        <begin position="18"/>
        <end position="66"/>
    </location>
</feature>
<feature type="signal peptide" evidence="1">
    <location>
        <begin position="1"/>
        <end position="17"/>
    </location>
</feature>
<gene>
    <name evidence="2" type="ORF">BJ085DRAFT_35719</name>
</gene>
<name>A0A4P9ZLL6_9FUNG</name>
<keyword evidence="3" id="KW-1185">Reference proteome</keyword>
<evidence type="ECO:0000313" key="2">
    <source>
        <dbReference type="EMBL" id="RKP34194.1"/>
    </source>
</evidence>
<dbReference type="Proteomes" id="UP000268162">
    <property type="component" value="Unassembled WGS sequence"/>
</dbReference>
<evidence type="ECO:0000256" key="1">
    <source>
        <dbReference type="SAM" id="SignalP"/>
    </source>
</evidence>
<reference evidence="3" key="1">
    <citation type="journal article" date="2018" name="Nat. Microbiol.">
        <title>Leveraging single-cell genomics to expand the fungal tree of life.</title>
        <authorList>
            <person name="Ahrendt S.R."/>
            <person name="Quandt C.A."/>
            <person name="Ciobanu D."/>
            <person name="Clum A."/>
            <person name="Salamov A."/>
            <person name="Andreopoulos B."/>
            <person name="Cheng J.F."/>
            <person name="Woyke T."/>
            <person name="Pelin A."/>
            <person name="Henrissat B."/>
            <person name="Reynolds N.K."/>
            <person name="Benny G.L."/>
            <person name="Smith M.E."/>
            <person name="James T.Y."/>
            <person name="Grigoriev I.V."/>
        </authorList>
    </citation>
    <scope>NUCLEOTIDE SEQUENCE [LARGE SCALE GENOMIC DNA]</scope>
    <source>
        <strain evidence="3">RSA 468</strain>
    </source>
</reference>
<evidence type="ECO:0000313" key="3">
    <source>
        <dbReference type="Proteomes" id="UP000268162"/>
    </source>
</evidence>